<name>A0A8S9XVC7_APOLU</name>
<comment type="caution">
    <text evidence="6">The sequence shown here is derived from an EMBL/GenBank/DDBJ whole genome shotgun (WGS) entry which is preliminary data.</text>
</comment>
<dbReference type="InterPro" id="IPR011701">
    <property type="entry name" value="MFS"/>
</dbReference>
<accession>A0A8S9XVC7</accession>
<evidence type="ECO:0000256" key="3">
    <source>
        <dbReference type="ARBA" id="ARBA00022989"/>
    </source>
</evidence>
<keyword evidence="3 5" id="KW-1133">Transmembrane helix</keyword>
<evidence type="ECO:0000313" key="6">
    <source>
        <dbReference type="EMBL" id="KAF6212990.1"/>
    </source>
</evidence>
<evidence type="ECO:0000256" key="1">
    <source>
        <dbReference type="ARBA" id="ARBA00004141"/>
    </source>
</evidence>
<feature type="transmembrane region" description="Helical" evidence="5">
    <location>
        <begin position="428"/>
        <end position="446"/>
    </location>
</feature>
<keyword evidence="7" id="KW-1185">Reference proteome</keyword>
<dbReference type="EMBL" id="WIXP02000003">
    <property type="protein sequence ID" value="KAF6212990.1"/>
    <property type="molecule type" value="Genomic_DNA"/>
</dbReference>
<reference evidence="6" key="1">
    <citation type="journal article" date="2021" name="Mol. Ecol. Resour.">
        <title>Apolygus lucorum genome provides insights into omnivorousness and mesophyll feeding.</title>
        <authorList>
            <person name="Liu Y."/>
            <person name="Liu H."/>
            <person name="Wang H."/>
            <person name="Huang T."/>
            <person name="Liu B."/>
            <person name="Yang B."/>
            <person name="Yin L."/>
            <person name="Li B."/>
            <person name="Zhang Y."/>
            <person name="Zhang S."/>
            <person name="Jiang F."/>
            <person name="Zhang X."/>
            <person name="Ren Y."/>
            <person name="Wang B."/>
            <person name="Wang S."/>
            <person name="Lu Y."/>
            <person name="Wu K."/>
            <person name="Fan W."/>
            <person name="Wang G."/>
        </authorList>
    </citation>
    <scope>NUCLEOTIDE SEQUENCE</scope>
    <source>
        <strain evidence="6">12Hb</strain>
    </source>
</reference>
<evidence type="ECO:0000256" key="5">
    <source>
        <dbReference type="SAM" id="Phobius"/>
    </source>
</evidence>
<protein>
    <recommendedName>
        <fullName evidence="8">Major facilitator superfamily (MFS) profile domain-containing protein</fullName>
    </recommendedName>
</protein>
<evidence type="ECO:0008006" key="8">
    <source>
        <dbReference type="Google" id="ProtNLM"/>
    </source>
</evidence>
<feature type="transmembrane region" description="Helical" evidence="5">
    <location>
        <begin position="184"/>
        <end position="206"/>
    </location>
</feature>
<feature type="transmembrane region" description="Helical" evidence="5">
    <location>
        <begin position="285"/>
        <end position="307"/>
    </location>
</feature>
<evidence type="ECO:0000256" key="4">
    <source>
        <dbReference type="ARBA" id="ARBA00023136"/>
    </source>
</evidence>
<dbReference type="SUPFAM" id="SSF103473">
    <property type="entry name" value="MFS general substrate transporter"/>
    <property type="match status" value="1"/>
</dbReference>
<dbReference type="Gene3D" id="1.20.1250.20">
    <property type="entry name" value="MFS general substrate transporter like domains"/>
    <property type="match status" value="1"/>
</dbReference>
<feature type="transmembrane region" description="Helical" evidence="5">
    <location>
        <begin position="121"/>
        <end position="145"/>
    </location>
</feature>
<dbReference type="GO" id="GO:0016020">
    <property type="term" value="C:membrane"/>
    <property type="evidence" value="ECO:0007669"/>
    <property type="project" value="UniProtKB-SubCell"/>
</dbReference>
<dbReference type="GO" id="GO:0022857">
    <property type="term" value="F:transmembrane transporter activity"/>
    <property type="evidence" value="ECO:0007669"/>
    <property type="project" value="InterPro"/>
</dbReference>
<feature type="transmembrane region" description="Helical" evidence="5">
    <location>
        <begin position="157"/>
        <end position="178"/>
    </location>
</feature>
<proteinExistence type="predicted"/>
<dbReference type="Pfam" id="PF07690">
    <property type="entry name" value="MFS_1"/>
    <property type="match status" value="1"/>
</dbReference>
<keyword evidence="4 5" id="KW-0472">Membrane</keyword>
<feature type="transmembrane region" description="Helical" evidence="5">
    <location>
        <begin position="67"/>
        <end position="88"/>
    </location>
</feature>
<feature type="transmembrane region" description="Helical" evidence="5">
    <location>
        <begin position="255"/>
        <end position="279"/>
    </location>
</feature>
<dbReference type="Proteomes" id="UP000466442">
    <property type="component" value="Unassembled WGS sequence"/>
</dbReference>
<evidence type="ECO:0000313" key="7">
    <source>
        <dbReference type="Proteomes" id="UP000466442"/>
    </source>
</evidence>
<gene>
    <name evidence="6" type="ORF">GE061_010703</name>
</gene>
<evidence type="ECO:0000256" key="2">
    <source>
        <dbReference type="ARBA" id="ARBA00022692"/>
    </source>
</evidence>
<dbReference type="InterPro" id="IPR050382">
    <property type="entry name" value="MFS_Na/Anion_cotransporter"/>
</dbReference>
<dbReference type="OrthoDB" id="2985014at2759"/>
<keyword evidence="2 5" id="KW-0812">Transmembrane</keyword>
<comment type="subcellular location">
    <subcellularLocation>
        <location evidence="1">Membrane</location>
        <topology evidence="1">Multi-pass membrane protein</topology>
    </subcellularLocation>
</comment>
<dbReference type="PANTHER" id="PTHR11662:SF399">
    <property type="entry name" value="FI19708P1-RELATED"/>
    <property type="match status" value="1"/>
</dbReference>
<feature type="transmembrane region" description="Helical" evidence="5">
    <location>
        <begin position="385"/>
        <end position="408"/>
    </location>
</feature>
<organism evidence="6 7">
    <name type="scientific">Apolygus lucorum</name>
    <name type="common">Small green plant bug</name>
    <name type="synonym">Lygocoris lucorum</name>
    <dbReference type="NCBI Taxonomy" id="248454"/>
    <lineage>
        <taxon>Eukaryota</taxon>
        <taxon>Metazoa</taxon>
        <taxon>Ecdysozoa</taxon>
        <taxon>Arthropoda</taxon>
        <taxon>Hexapoda</taxon>
        <taxon>Insecta</taxon>
        <taxon>Pterygota</taxon>
        <taxon>Neoptera</taxon>
        <taxon>Paraneoptera</taxon>
        <taxon>Hemiptera</taxon>
        <taxon>Heteroptera</taxon>
        <taxon>Panheteroptera</taxon>
        <taxon>Cimicomorpha</taxon>
        <taxon>Miridae</taxon>
        <taxon>Mirini</taxon>
        <taxon>Apolygus</taxon>
    </lineage>
</organism>
<feature type="transmembrane region" description="Helical" evidence="5">
    <location>
        <begin position="12"/>
        <end position="38"/>
    </location>
</feature>
<feature type="transmembrane region" description="Helical" evidence="5">
    <location>
        <begin position="95"/>
        <end position="115"/>
    </location>
</feature>
<dbReference type="PANTHER" id="PTHR11662">
    <property type="entry name" value="SOLUTE CARRIER FAMILY 17"/>
    <property type="match status" value="1"/>
</dbReference>
<dbReference type="AlphaFoldDB" id="A0A8S9XVC7"/>
<dbReference type="InterPro" id="IPR036259">
    <property type="entry name" value="MFS_trans_sf"/>
</dbReference>
<sequence length="459" mass="51925">MGFECACGVRHIQILLLVICGIVEFCMLHSTRISIYLLDWDTVSNYTLFDDPYRQAVRHYTDQQKMILMNSWVIFSFVGALISGYLTLFVNLKYLLLGIMASITALTYVIPMTVVNTSYDTFLALLLFTGLIHGMRDPAMMAILARWTPRTELGRSVSIVYSSPTLANVVVILLFSFLNESPSSWTSIFYLTGNSGTLWCVSWYAFGSPNPNKCFYVSAKEKAMLEKTIFVCGSNKKTNISWPTLFKSSSFYGVLISRFLTTWIFELVFFTIFFQGYMFTRGVKYSLAVFGTVIFINAAIPAVQFAVGTIGDKVIAHKKYPPRYVRKTFNSISIWGQCVCFILLSYTTSVGTTIAVFIIGNHLACMSFQGSLCSFFDVERKMTGLIFGLVNFYSLIPLAFINNFNFPIFKSQDPLFFASLWKDKYEAIWLSGAFACFIGNFFYIILATDEGNPMLPIEE</sequence>